<evidence type="ECO:0000256" key="4">
    <source>
        <dbReference type="ARBA" id="ARBA00022753"/>
    </source>
</evidence>
<keyword evidence="4" id="KW-0967">Endosome</keyword>
<feature type="coiled-coil region" evidence="5">
    <location>
        <begin position="755"/>
        <end position="806"/>
    </location>
</feature>
<feature type="compositionally biased region" description="Pro residues" evidence="6">
    <location>
        <begin position="879"/>
        <end position="890"/>
    </location>
</feature>
<dbReference type="InterPro" id="IPR038499">
    <property type="entry name" value="BRO1_sf"/>
</dbReference>
<dbReference type="PROSITE" id="PS51180">
    <property type="entry name" value="BRO1"/>
    <property type="match status" value="1"/>
</dbReference>
<dbReference type="Proteomes" id="UP001165065">
    <property type="component" value="Unassembled WGS sequence"/>
</dbReference>
<dbReference type="GO" id="GO:0005768">
    <property type="term" value="C:endosome"/>
    <property type="evidence" value="ECO:0007669"/>
    <property type="project" value="UniProtKB-SubCell"/>
</dbReference>
<dbReference type="GO" id="GO:0043328">
    <property type="term" value="P:protein transport to vacuole involved in ubiquitin-dependent protein catabolic process via the multivesicular body sorting pathway"/>
    <property type="evidence" value="ECO:0007669"/>
    <property type="project" value="TreeGrafter"/>
</dbReference>
<dbReference type="Pfam" id="PF03097">
    <property type="entry name" value="BRO1"/>
    <property type="match status" value="1"/>
</dbReference>
<dbReference type="Gene3D" id="1.25.40.280">
    <property type="entry name" value="alix/aip1 like domains"/>
    <property type="match status" value="1"/>
</dbReference>
<dbReference type="InterPro" id="IPR009060">
    <property type="entry name" value="UBA-like_sf"/>
</dbReference>
<dbReference type="SMART" id="SM01041">
    <property type="entry name" value="BRO1"/>
    <property type="match status" value="1"/>
</dbReference>
<dbReference type="PANTHER" id="PTHR23030">
    <property type="entry name" value="PCD6 INTERACTING PROTEIN-RELATED"/>
    <property type="match status" value="1"/>
</dbReference>
<reference evidence="10" key="1">
    <citation type="journal article" date="2023" name="Commun. Biol.">
        <title>Genome analysis of Parmales, the sister group of diatoms, reveals the evolutionary specialization of diatoms from phago-mixotrophs to photoautotrophs.</title>
        <authorList>
            <person name="Ban H."/>
            <person name="Sato S."/>
            <person name="Yoshikawa S."/>
            <person name="Yamada K."/>
            <person name="Nakamura Y."/>
            <person name="Ichinomiya M."/>
            <person name="Sato N."/>
            <person name="Blanc-Mathieu R."/>
            <person name="Endo H."/>
            <person name="Kuwata A."/>
            <person name="Ogata H."/>
        </authorList>
    </citation>
    <scope>NUCLEOTIDE SEQUENCE [LARGE SCALE GENOMIC DNA]</scope>
</reference>
<dbReference type="Gene3D" id="1.10.8.10">
    <property type="entry name" value="DNA helicase RuvA subunit, C-terminal domain"/>
    <property type="match status" value="1"/>
</dbReference>
<dbReference type="EMBL" id="BRYA01000034">
    <property type="protein sequence ID" value="GMI33697.1"/>
    <property type="molecule type" value="Genomic_DNA"/>
</dbReference>
<keyword evidence="3" id="KW-0963">Cytoplasm</keyword>
<name>A0A9W7L5H4_9STRA</name>
<gene>
    <name evidence="9" type="ORF">TrCOL_g741</name>
</gene>
<evidence type="ECO:0000256" key="6">
    <source>
        <dbReference type="SAM" id="MobiDB-lite"/>
    </source>
</evidence>
<evidence type="ECO:0000259" key="7">
    <source>
        <dbReference type="PROSITE" id="PS50030"/>
    </source>
</evidence>
<dbReference type="Pfam" id="PF13949">
    <property type="entry name" value="ALIX_LYPXL_bnd"/>
    <property type="match status" value="1"/>
</dbReference>
<dbReference type="SUPFAM" id="SSF46934">
    <property type="entry name" value="UBA-like"/>
    <property type="match status" value="1"/>
</dbReference>
<dbReference type="AlphaFoldDB" id="A0A9W7L5H4"/>
<dbReference type="SMART" id="SM00165">
    <property type="entry name" value="UBA"/>
    <property type="match status" value="1"/>
</dbReference>
<evidence type="ECO:0000313" key="9">
    <source>
        <dbReference type="EMBL" id="GMI33697.1"/>
    </source>
</evidence>
<keyword evidence="5" id="KW-0175">Coiled coil</keyword>
<evidence type="ECO:0000256" key="3">
    <source>
        <dbReference type="ARBA" id="ARBA00022490"/>
    </source>
</evidence>
<organism evidence="9 10">
    <name type="scientific">Triparma columacea</name>
    <dbReference type="NCBI Taxonomy" id="722753"/>
    <lineage>
        <taxon>Eukaryota</taxon>
        <taxon>Sar</taxon>
        <taxon>Stramenopiles</taxon>
        <taxon>Ochrophyta</taxon>
        <taxon>Bolidophyceae</taxon>
        <taxon>Parmales</taxon>
        <taxon>Triparmaceae</taxon>
        <taxon>Triparma</taxon>
    </lineage>
</organism>
<feature type="domain" description="UBA" evidence="7">
    <location>
        <begin position="942"/>
        <end position="982"/>
    </location>
</feature>
<dbReference type="InterPro" id="IPR004328">
    <property type="entry name" value="BRO1_dom"/>
</dbReference>
<evidence type="ECO:0000256" key="5">
    <source>
        <dbReference type="SAM" id="Coils"/>
    </source>
</evidence>
<sequence length="982" mass="105771">MFAIPLKETHTSTDITSALEEWLCRDNDDKNILQTNPALTESLQTLKRYRSLAVPSTPPSITSSSYRSDLHTYHACLLSAESSGFPVVDSASGTYKLSLKWGCAFEKGTKASRSNLRFERLAVLFNAASCESYAAAIEERTTEAGLKRACHAFQVSAGMYQEILTLTSGGLAGATCDLSTEGLSMCKDLTLAQAQACVYEKALGSKKADPAKGVKPSVLSKIAQATADFYSAALTKCKSKSLSRKLAPSWSENLQSQSLLFNAAANYWESVNLQQVASATGNGYGAEIARLTIAENFGEQAVIFGKKANHNTSSIETLVNTVKERKEEATKDNQTVYLEPVPKTSTLSPIKGATLVKALPLPPTLTDLPPTTPPLFPGLLPKVARGAMDRYNKTITDNINRASESISNADKSARASLARINLPQSLEAYLAGDGLPTAVWERVSKAQSMQPRVTLSSLSSSVSDTASRCRALITSTITTLESQRESDARFKKSNNNYETSVTVEEQQKEMRRQIEHYQHLLDNAKASDQVIAKNLQSDGTKASFQLLDKTKAMLDAEMPSKDPTSAAADKTNTTQLQVALMDLTNLIGVRAAALKHFQDATSSYNISTALSAVPTNPPPTSADYDRVANEGLQQFDEVQIDIQSNIDSQQSVLKKIFDENSKFQSSRKSDATTQLREAFVSKVESAVETFTSLHSQLVEGGNFYDSIVQRLVHLSNTATDQKLMMEMWQDDYLNDIQHRQRTVSQEESDAALAKALAEECTVDDARREREEQERADAAFAASLMASDEQEAENSRLAEQIMGEEKETTPPPAADAGVTSMISNWWNGTGTSETPKTGLNQPLTMNQYPAAVPPPPSTSSSNPSTHLMASSAYSGSGDGPPLPTGSPPPPVFRDQRSSSYEPPSIGGGGAVLPPPGPPPPSFDSVVAQMGGGGGGGGNITRVKADESKVSQLTPMGFSQAAVRVALEHHNNDLEQAMNELLSG</sequence>
<proteinExistence type="predicted"/>
<feature type="compositionally biased region" description="Gly residues" evidence="6">
    <location>
        <begin position="928"/>
        <end position="937"/>
    </location>
</feature>
<dbReference type="InterPro" id="IPR025304">
    <property type="entry name" value="ALIX_V_dom"/>
</dbReference>
<comment type="caution">
    <text evidence="9">The sequence shown here is derived from an EMBL/GenBank/DDBJ whole genome shotgun (WGS) entry which is preliminary data.</text>
</comment>
<keyword evidence="10" id="KW-1185">Reference proteome</keyword>
<dbReference type="Gene3D" id="1.20.120.560">
    <property type="entry name" value="alix/aip1 in complex with the ypdl late domain"/>
    <property type="match status" value="1"/>
</dbReference>
<evidence type="ECO:0000313" key="10">
    <source>
        <dbReference type="Proteomes" id="UP001165065"/>
    </source>
</evidence>
<feature type="compositionally biased region" description="Polar residues" evidence="6">
    <location>
        <begin position="822"/>
        <end position="846"/>
    </location>
</feature>
<dbReference type="Gene3D" id="1.20.140.50">
    <property type="entry name" value="alix/aip1 like domains"/>
    <property type="match status" value="1"/>
</dbReference>
<dbReference type="Pfam" id="PF00627">
    <property type="entry name" value="UBA"/>
    <property type="match status" value="1"/>
</dbReference>
<accession>A0A9W7L5H4</accession>
<protein>
    <submittedName>
        <fullName evidence="9">Uncharacterized protein</fullName>
    </submittedName>
</protein>
<dbReference type="PANTHER" id="PTHR23030:SF30">
    <property type="entry name" value="TYROSINE-PROTEIN PHOSPHATASE NON-RECEPTOR TYPE 23"/>
    <property type="match status" value="1"/>
</dbReference>
<feature type="region of interest" description="Disordered" evidence="6">
    <location>
        <begin position="822"/>
        <end position="940"/>
    </location>
</feature>
<evidence type="ECO:0000256" key="1">
    <source>
        <dbReference type="ARBA" id="ARBA00004177"/>
    </source>
</evidence>
<dbReference type="PROSITE" id="PS50030">
    <property type="entry name" value="UBA"/>
    <property type="match status" value="1"/>
</dbReference>
<comment type="subcellular location">
    <subcellularLocation>
        <location evidence="2">Cytoplasm</location>
    </subcellularLocation>
    <subcellularLocation>
        <location evidence="1">Endosome</location>
    </subcellularLocation>
</comment>
<feature type="compositionally biased region" description="Pro residues" evidence="6">
    <location>
        <begin position="911"/>
        <end position="920"/>
    </location>
</feature>
<dbReference type="OrthoDB" id="2141925at2759"/>
<evidence type="ECO:0000259" key="8">
    <source>
        <dbReference type="PROSITE" id="PS51180"/>
    </source>
</evidence>
<dbReference type="InterPro" id="IPR015940">
    <property type="entry name" value="UBA"/>
</dbReference>
<evidence type="ECO:0000256" key="2">
    <source>
        <dbReference type="ARBA" id="ARBA00004496"/>
    </source>
</evidence>
<feature type="domain" description="BRO1" evidence="8">
    <location>
        <begin position="1"/>
        <end position="382"/>
    </location>
</feature>